<organism evidence="1 2">
    <name type="scientific">Ricinus communis</name>
    <name type="common">Castor bean</name>
    <dbReference type="NCBI Taxonomy" id="3988"/>
    <lineage>
        <taxon>Eukaryota</taxon>
        <taxon>Viridiplantae</taxon>
        <taxon>Streptophyta</taxon>
        <taxon>Embryophyta</taxon>
        <taxon>Tracheophyta</taxon>
        <taxon>Spermatophyta</taxon>
        <taxon>Magnoliopsida</taxon>
        <taxon>eudicotyledons</taxon>
        <taxon>Gunneridae</taxon>
        <taxon>Pentapetalae</taxon>
        <taxon>rosids</taxon>
        <taxon>fabids</taxon>
        <taxon>Malpighiales</taxon>
        <taxon>Euphorbiaceae</taxon>
        <taxon>Acalyphoideae</taxon>
        <taxon>Acalypheae</taxon>
        <taxon>Ricinus</taxon>
    </lineage>
</organism>
<proteinExistence type="predicted"/>
<gene>
    <name evidence="1" type="ORF">RCOM_0456850</name>
</gene>
<dbReference type="InParanoid" id="B9SQM3"/>
<dbReference type="Proteomes" id="UP000008311">
    <property type="component" value="Unassembled WGS sequence"/>
</dbReference>
<dbReference type="EMBL" id="EQ974088">
    <property type="protein sequence ID" value="EEF34094.1"/>
    <property type="molecule type" value="Genomic_DNA"/>
</dbReference>
<reference evidence="2" key="1">
    <citation type="journal article" date="2010" name="Nat. Biotechnol.">
        <title>Draft genome sequence of the oilseed species Ricinus communis.</title>
        <authorList>
            <person name="Chan A.P."/>
            <person name="Crabtree J."/>
            <person name="Zhao Q."/>
            <person name="Lorenzi H."/>
            <person name="Orvis J."/>
            <person name="Puiu D."/>
            <person name="Melake-Berhan A."/>
            <person name="Jones K.M."/>
            <person name="Redman J."/>
            <person name="Chen G."/>
            <person name="Cahoon E.B."/>
            <person name="Gedil M."/>
            <person name="Stanke M."/>
            <person name="Haas B.J."/>
            <person name="Wortman J.R."/>
            <person name="Fraser-Liggett C.M."/>
            <person name="Ravel J."/>
            <person name="Rabinowicz P.D."/>
        </authorList>
    </citation>
    <scope>NUCLEOTIDE SEQUENCE [LARGE SCALE GENOMIC DNA]</scope>
    <source>
        <strain evidence="2">cv. Hale</strain>
    </source>
</reference>
<protein>
    <submittedName>
        <fullName evidence="1">Uncharacterized protein</fullName>
    </submittedName>
</protein>
<evidence type="ECO:0000313" key="1">
    <source>
        <dbReference type="EMBL" id="EEF34094.1"/>
    </source>
</evidence>
<evidence type="ECO:0000313" key="2">
    <source>
        <dbReference type="Proteomes" id="UP000008311"/>
    </source>
</evidence>
<keyword evidence="2" id="KW-1185">Reference proteome</keyword>
<dbReference type="AlphaFoldDB" id="B9SQM3"/>
<sequence length="164" mass="18366">MTPIDAFPTPHGQRDGHMLLEKADVNTEERPKDTVVDLLDPTSKCPWDKERGLIHDLPDTCPRRACGLFPLHTNFISAFMLEALKGTWKEDAPVIGTLYSPLCGDPYGPFKGGAPFRFPIMACYTFPSLPSLIWKKGKGHEKKDMINEGVLITGTIDFPSMHRR</sequence>
<name>B9SQM3_RICCO</name>
<accession>B9SQM3</accession>